<feature type="compositionally biased region" description="Gly residues" evidence="1">
    <location>
        <begin position="296"/>
        <end position="305"/>
    </location>
</feature>
<dbReference type="RefSeq" id="WP_197989311.1">
    <property type="nucleotide sequence ID" value="NZ_JACYXC010000001.1"/>
</dbReference>
<organism evidence="2 3">
    <name type="scientific">Streptomyces pactum</name>
    <dbReference type="NCBI Taxonomy" id="68249"/>
    <lineage>
        <taxon>Bacteria</taxon>
        <taxon>Bacillati</taxon>
        <taxon>Actinomycetota</taxon>
        <taxon>Actinomycetes</taxon>
        <taxon>Kitasatosporales</taxon>
        <taxon>Streptomycetaceae</taxon>
        <taxon>Streptomyces</taxon>
    </lineage>
</organism>
<keyword evidence="3" id="KW-1185">Reference proteome</keyword>
<feature type="region of interest" description="Disordered" evidence="1">
    <location>
        <begin position="48"/>
        <end position="70"/>
    </location>
</feature>
<protein>
    <recommendedName>
        <fullName evidence="4">PE-PGRS family protein</fullName>
    </recommendedName>
</protein>
<feature type="compositionally biased region" description="Gly residues" evidence="1">
    <location>
        <begin position="321"/>
        <end position="331"/>
    </location>
</feature>
<sequence length="331" mass="36294">MIDDSDKPLFTRATHAPWREILRRRWSGRLDRSLVLRDRDGLHHVVGAVRGSTPAPPGAPPAAEPKRAGAGRTRLWGYDSAYVVRLGEYADVRTVGLPSRYGRQSMDVWVLWWVHDPVQVVRSHTTHGWPAVRKDLDQRLRHLMEQYAAHGRGFGPPEMTQHLGVPQTLPTSGLSYRITDISAREDEEELRLGEAGDAEMPQSWAGTSPEEYAFCLRAVRDGPVSLAALWLVRHPDQVSQVLDWAVRHAGLLRGETTWQDEVAGMLGKLTDQERQELSELLRDRLVALGRQAPGRPGTGAGGAAGAAGPAGARPHAYANGWAGGPVNGQPA</sequence>
<evidence type="ECO:0000313" key="2">
    <source>
        <dbReference type="EMBL" id="MBH5335813.1"/>
    </source>
</evidence>
<dbReference type="EMBL" id="JACYXC010000001">
    <property type="protein sequence ID" value="MBH5335813.1"/>
    <property type="molecule type" value="Genomic_DNA"/>
</dbReference>
<dbReference type="Proteomes" id="UP000807371">
    <property type="component" value="Unassembled WGS sequence"/>
</dbReference>
<name>A0ABS0NKT1_9ACTN</name>
<gene>
    <name evidence="2" type="ORF">IHE55_13830</name>
</gene>
<evidence type="ECO:0000256" key="1">
    <source>
        <dbReference type="SAM" id="MobiDB-lite"/>
    </source>
</evidence>
<evidence type="ECO:0008006" key="4">
    <source>
        <dbReference type="Google" id="ProtNLM"/>
    </source>
</evidence>
<feature type="compositionally biased region" description="Low complexity" evidence="1">
    <location>
        <begin position="306"/>
        <end position="316"/>
    </location>
</feature>
<comment type="caution">
    <text evidence="2">The sequence shown here is derived from an EMBL/GenBank/DDBJ whole genome shotgun (WGS) entry which is preliminary data.</text>
</comment>
<accession>A0ABS0NKT1</accession>
<evidence type="ECO:0000313" key="3">
    <source>
        <dbReference type="Proteomes" id="UP000807371"/>
    </source>
</evidence>
<proteinExistence type="predicted"/>
<feature type="region of interest" description="Disordered" evidence="1">
    <location>
        <begin position="290"/>
        <end position="331"/>
    </location>
</feature>
<feature type="compositionally biased region" description="Pro residues" evidence="1">
    <location>
        <begin position="54"/>
        <end position="63"/>
    </location>
</feature>
<reference evidence="2 3" key="1">
    <citation type="submission" date="2020-09" db="EMBL/GenBank/DDBJ databases">
        <title>Biosynthesis of the nuclear factor of activated T cells inhibitor NFAT-133 and its congeners in Streptomyces pactum.</title>
        <authorList>
            <person name="Zhou W."/>
            <person name="Posri P."/>
            <person name="Abugrain M.E."/>
            <person name="Weisberg A.J."/>
            <person name="Chang J.H."/>
            <person name="Mahmud T."/>
        </authorList>
    </citation>
    <scope>NUCLEOTIDE SEQUENCE [LARGE SCALE GENOMIC DNA]</scope>
    <source>
        <strain evidence="2 3">ATCC 27456</strain>
    </source>
</reference>